<reference evidence="13 14" key="1">
    <citation type="submission" date="2024-01" db="EMBL/GenBank/DDBJ databases">
        <authorList>
            <person name="Allen C."/>
            <person name="Tagirdzhanova G."/>
        </authorList>
    </citation>
    <scope>NUCLEOTIDE SEQUENCE [LARGE SCALE GENOMIC DNA]</scope>
</reference>
<feature type="compositionally biased region" description="Polar residues" evidence="11">
    <location>
        <begin position="450"/>
        <end position="469"/>
    </location>
</feature>
<feature type="compositionally biased region" description="Polar residues" evidence="11">
    <location>
        <begin position="179"/>
        <end position="190"/>
    </location>
</feature>
<evidence type="ECO:0000256" key="5">
    <source>
        <dbReference type="ARBA" id="ARBA00022741"/>
    </source>
</evidence>
<feature type="region of interest" description="Disordered" evidence="11">
    <location>
        <begin position="1226"/>
        <end position="1245"/>
    </location>
</feature>
<keyword evidence="4" id="KW-0808">Transferase</keyword>
<keyword evidence="6" id="KW-0418">Kinase</keyword>
<comment type="similarity">
    <text evidence="1">Belongs to the protein kinase superfamily. CMGC Ser/Thr protein kinase family. CDC2/CDKX subfamily.</text>
</comment>
<dbReference type="SMART" id="SM00220">
    <property type="entry name" value="S_TKc"/>
    <property type="match status" value="1"/>
</dbReference>
<evidence type="ECO:0000256" key="7">
    <source>
        <dbReference type="ARBA" id="ARBA00022840"/>
    </source>
</evidence>
<evidence type="ECO:0000259" key="12">
    <source>
        <dbReference type="PROSITE" id="PS50011"/>
    </source>
</evidence>
<dbReference type="PANTHER" id="PTHR24056:SF46">
    <property type="entry name" value="CYCLIN-DEPENDENT KINASE 5"/>
    <property type="match status" value="1"/>
</dbReference>
<comment type="catalytic activity">
    <reaction evidence="8">
        <text>L-threonyl-[protein] + ATP = O-phospho-L-threonyl-[protein] + ADP + H(+)</text>
        <dbReference type="Rhea" id="RHEA:46608"/>
        <dbReference type="Rhea" id="RHEA-COMP:11060"/>
        <dbReference type="Rhea" id="RHEA-COMP:11605"/>
        <dbReference type="ChEBI" id="CHEBI:15378"/>
        <dbReference type="ChEBI" id="CHEBI:30013"/>
        <dbReference type="ChEBI" id="CHEBI:30616"/>
        <dbReference type="ChEBI" id="CHEBI:61977"/>
        <dbReference type="ChEBI" id="CHEBI:456216"/>
        <dbReference type="EC" id="2.7.11.22"/>
    </reaction>
</comment>
<dbReference type="CDD" id="cd07836">
    <property type="entry name" value="STKc_Pho85"/>
    <property type="match status" value="1"/>
</dbReference>
<keyword evidence="14" id="KW-1185">Reference proteome</keyword>
<sequence length="1245" mass="136238">MDRDRGPGPDGAKDIEKERDRLVAALRLKLSELDARVVAYRRDRADEFRRYAVDLLAPLSDDAVAAISVAMEGPAVTTAESCPALYPGFVEDGDEKASSILSAPPTRPPRRSASPPPVLYHTSGTPKDGPRRPPTFAPESGNAPSPSLHARDNDFRGVFTPPFLPLLDSWSYDRRSDSGVKTTTSVSASDIATKDTETAADGAPPEKAKTEEQTVAEQPAEPVVEVPPPEPKLKSALRRTSSISSSRSSTRSSTPVNTFPNTPTRHVRFSFNGEEVLPTSSPPREQAEQDLSWLMHDNSHNHSIHSAPGHSVYDYSRHYQATAGAHAVHGAHTEQNSSDSGLFGHSAPVETVLPKEAEAAAATSFAAASPASASAADSTPPSHGPSQGSESTSTNSNNDTSSSSSQPPVPRRRHSQILDDDEEEFVPLSRRISSSDRLRALSKMPLEDPSNWTVVNPQADSQSSANQLTPADLVYQPPPQVASPPSPPQVEQHEYAELEESDASSSDDEDGFVMRATRKTKTPQPAATATAPATNGTSSSADDDSRPKYGTSHTPIQVTVASPPKSNGTARGKKAAADDDDFFDFEPDSMNGDDDDEVGYPLSRVTDVNTFDDDDDEELLANVDQDENLHDEDPVEDAALVEKEKSALGIGKDGLDAANLVFNRKAQTPQDDDAGLSASLLTRLRKAQDQNLGDNDLNAAPSEPLPSPPPISAGSYRGKSIDLFNVVKDPRILQQAAQMGNLNSFVGSIHDRETQAPASLAEFSSLSGREQLNLLSGTPRSLTERMVMEDTRKIFSPPRRTTTTIVTSIPSTTTTSPATARRHNDSFNDEDEEDDDDDLFDDDEDLTDSGFLNTFRKPTVSTGTFGLPSQPPAVPHFRIFPTVTGRREFDAETKKRDIKMDGKRQLNSFQQLEKLGEGTYATVFKGRNRHTGEFVALKEIHLDSEEGTPSTAIREISLMKELKHENIVALHDVIHTESKLMLVFEYMDGDLKKYMDTNGERGALKPMLIKSFMYQLLKGIDFCHQNRVLHRDLKPQNLLINGKGQLKLGDFGLARAFGIPVNTFSNEVVTLWYRAPDVLLGSRTYNTSIDIWSVGCIMAEMYTGRPLFPGTTNEDQMLRIFRIMGTPTEHNWPGISQLPEYKATAPRYPAQDLRQILPQIDPTGIDLLQRLLQLRPEMRISAHDALQHPWFHDILQHQHNQQQAVAVQQQVAATAQQVAALQQQNQPRGGFQQAAGVPQSSYESY</sequence>
<accession>A0ABP0BGV7</accession>
<proteinExistence type="inferred from homology"/>
<keyword evidence="3" id="KW-0723">Serine/threonine-protein kinase</keyword>
<feature type="domain" description="Protein kinase" evidence="12">
    <location>
        <begin position="909"/>
        <end position="1191"/>
    </location>
</feature>
<feature type="compositionally biased region" description="Acidic residues" evidence="11">
    <location>
        <begin position="497"/>
        <end position="511"/>
    </location>
</feature>
<feature type="compositionally biased region" description="Low complexity" evidence="11">
    <location>
        <begin position="371"/>
        <end position="406"/>
    </location>
</feature>
<evidence type="ECO:0000256" key="11">
    <source>
        <dbReference type="SAM" id="MobiDB-lite"/>
    </source>
</evidence>
<feature type="region of interest" description="Disordered" evidence="11">
    <location>
        <begin position="325"/>
        <end position="346"/>
    </location>
</feature>
<dbReference type="InterPro" id="IPR008271">
    <property type="entry name" value="Ser/Thr_kinase_AS"/>
</dbReference>
<feature type="compositionally biased region" description="Pro residues" evidence="11">
    <location>
        <begin position="476"/>
        <end position="488"/>
    </location>
</feature>
<evidence type="ECO:0000256" key="8">
    <source>
        <dbReference type="ARBA" id="ARBA00047811"/>
    </source>
</evidence>
<dbReference type="Gene3D" id="3.30.200.20">
    <property type="entry name" value="Phosphorylase Kinase, domain 1"/>
    <property type="match status" value="1"/>
</dbReference>
<evidence type="ECO:0000256" key="9">
    <source>
        <dbReference type="ARBA" id="ARBA00048367"/>
    </source>
</evidence>
<dbReference type="PROSITE" id="PS00107">
    <property type="entry name" value="PROTEIN_KINASE_ATP"/>
    <property type="match status" value="1"/>
</dbReference>
<feature type="compositionally biased region" description="Low complexity" evidence="11">
    <location>
        <begin position="238"/>
        <end position="254"/>
    </location>
</feature>
<feature type="region of interest" description="Disordered" evidence="11">
    <location>
        <begin position="692"/>
        <end position="714"/>
    </location>
</feature>
<dbReference type="EC" id="2.7.11.22" evidence="2"/>
<organism evidence="13 14">
    <name type="scientific">Sporothrix eucalyptigena</name>
    <dbReference type="NCBI Taxonomy" id="1812306"/>
    <lineage>
        <taxon>Eukaryota</taxon>
        <taxon>Fungi</taxon>
        <taxon>Dikarya</taxon>
        <taxon>Ascomycota</taxon>
        <taxon>Pezizomycotina</taxon>
        <taxon>Sordariomycetes</taxon>
        <taxon>Sordariomycetidae</taxon>
        <taxon>Ophiostomatales</taxon>
        <taxon>Ophiostomataceae</taxon>
        <taxon>Sporothrix</taxon>
    </lineage>
</organism>
<dbReference type="PROSITE" id="PS00108">
    <property type="entry name" value="PROTEIN_KINASE_ST"/>
    <property type="match status" value="1"/>
</dbReference>
<feature type="compositionally biased region" description="Polar residues" evidence="11">
    <location>
        <begin position="551"/>
        <end position="569"/>
    </location>
</feature>
<feature type="region of interest" description="Disordered" evidence="11">
    <location>
        <begin position="807"/>
        <end position="842"/>
    </location>
</feature>
<dbReference type="SUPFAM" id="SSF56112">
    <property type="entry name" value="Protein kinase-like (PK-like)"/>
    <property type="match status" value="1"/>
</dbReference>
<evidence type="ECO:0000313" key="13">
    <source>
        <dbReference type="EMBL" id="CAK7218833.1"/>
    </source>
</evidence>
<dbReference type="Gene3D" id="1.10.510.10">
    <property type="entry name" value="Transferase(Phosphotransferase) domain 1"/>
    <property type="match status" value="1"/>
</dbReference>
<feature type="compositionally biased region" description="Low complexity" evidence="11">
    <location>
        <begin position="522"/>
        <end position="540"/>
    </location>
</feature>
<keyword evidence="7 10" id="KW-0067">ATP-binding</keyword>
<evidence type="ECO:0000313" key="14">
    <source>
        <dbReference type="Proteomes" id="UP001642482"/>
    </source>
</evidence>
<feature type="region of interest" description="Disordered" evidence="11">
    <location>
        <begin position="95"/>
        <end position="266"/>
    </location>
</feature>
<dbReference type="PROSITE" id="PS50011">
    <property type="entry name" value="PROTEIN_KINASE_DOM"/>
    <property type="match status" value="1"/>
</dbReference>
<dbReference type="InterPro" id="IPR000719">
    <property type="entry name" value="Prot_kinase_dom"/>
</dbReference>
<protein>
    <recommendedName>
        <fullName evidence="2">cyclin-dependent kinase</fullName>
        <ecNumber evidence="2">2.7.11.22</ecNumber>
    </recommendedName>
</protein>
<feature type="binding site" evidence="10">
    <location>
        <position position="938"/>
    </location>
    <ligand>
        <name>ATP</name>
        <dbReference type="ChEBI" id="CHEBI:30616"/>
    </ligand>
</feature>
<evidence type="ECO:0000256" key="1">
    <source>
        <dbReference type="ARBA" id="ARBA00006485"/>
    </source>
</evidence>
<dbReference type="PANTHER" id="PTHR24056">
    <property type="entry name" value="CELL DIVISION PROTEIN KINASE"/>
    <property type="match status" value="1"/>
</dbReference>
<evidence type="ECO:0000256" key="10">
    <source>
        <dbReference type="PROSITE-ProRule" id="PRU10141"/>
    </source>
</evidence>
<feature type="compositionally biased region" description="Polar residues" evidence="11">
    <location>
        <begin position="255"/>
        <end position="264"/>
    </location>
</feature>
<evidence type="ECO:0000256" key="2">
    <source>
        <dbReference type="ARBA" id="ARBA00012425"/>
    </source>
</evidence>
<comment type="caution">
    <text evidence="13">The sequence shown here is derived from an EMBL/GenBank/DDBJ whole genome shotgun (WGS) entry which is preliminary data.</text>
</comment>
<gene>
    <name evidence="13" type="primary">PHO85</name>
    <name evidence="13" type="ORF">SEUCBS140593_003687</name>
</gene>
<evidence type="ECO:0000256" key="4">
    <source>
        <dbReference type="ARBA" id="ARBA00022679"/>
    </source>
</evidence>
<feature type="compositionally biased region" description="Acidic residues" evidence="11">
    <location>
        <begin position="578"/>
        <end position="598"/>
    </location>
</feature>
<evidence type="ECO:0000256" key="6">
    <source>
        <dbReference type="ARBA" id="ARBA00022777"/>
    </source>
</evidence>
<dbReference type="InterPro" id="IPR011009">
    <property type="entry name" value="Kinase-like_dom_sf"/>
</dbReference>
<feature type="compositionally biased region" description="Acidic residues" evidence="11">
    <location>
        <begin position="827"/>
        <end position="842"/>
    </location>
</feature>
<feature type="compositionally biased region" description="Low complexity" evidence="11">
    <location>
        <begin position="215"/>
        <end position="224"/>
    </location>
</feature>
<dbReference type="InterPro" id="IPR050108">
    <property type="entry name" value="CDK"/>
</dbReference>
<dbReference type="InterPro" id="IPR017441">
    <property type="entry name" value="Protein_kinase_ATP_BS"/>
</dbReference>
<evidence type="ECO:0000256" key="3">
    <source>
        <dbReference type="ARBA" id="ARBA00022527"/>
    </source>
</evidence>
<comment type="catalytic activity">
    <reaction evidence="9">
        <text>L-seryl-[protein] + ATP = O-phospho-L-seryl-[protein] + ADP + H(+)</text>
        <dbReference type="Rhea" id="RHEA:17989"/>
        <dbReference type="Rhea" id="RHEA-COMP:9863"/>
        <dbReference type="Rhea" id="RHEA-COMP:11604"/>
        <dbReference type="ChEBI" id="CHEBI:15378"/>
        <dbReference type="ChEBI" id="CHEBI:29999"/>
        <dbReference type="ChEBI" id="CHEBI:30616"/>
        <dbReference type="ChEBI" id="CHEBI:83421"/>
        <dbReference type="ChEBI" id="CHEBI:456216"/>
        <dbReference type="EC" id="2.7.11.22"/>
    </reaction>
</comment>
<feature type="region of interest" description="Disordered" evidence="11">
    <location>
        <begin position="371"/>
        <end position="601"/>
    </location>
</feature>
<keyword evidence="5 10" id="KW-0547">Nucleotide-binding</keyword>
<dbReference type="EMBL" id="CAWUHD010000029">
    <property type="protein sequence ID" value="CAK7218833.1"/>
    <property type="molecule type" value="Genomic_DNA"/>
</dbReference>
<name>A0ABP0BGV7_9PEZI</name>
<dbReference type="Proteomes" id="UP001642482">
    <property type="component" value="Unassembled WGS sequence"/>
</dbReference>
<feature type="compositionally biased region" description="Low complexity" evidence="11">
    <location>
        <begin position="807"/>
        <end position="819"/>
    </location>
</feature>
<dbReference type="Pfam" id="PF00069">
    <property type="entry name" value="Pkinase"/>
    <property type="match status" value="1"/>
</dbReference>